<evidence type="ECO:0000313" key="2">
    <source>
        <dbReference type="EMBL" id="EZA46607.1"/>
    </source>
</evidence>
<keyword evidence="1" id="KW-0812">Transmembrane</keyword>
<reference evidence="2 3" key="1">
    <citation type="journal article" date="2014" name="Curr. Biol.">
        <title>The genome of the clonal raider ant Cerapachys biroi.</title>
        <authorList>
            <person name="Oxley P.R."/>
            <person name="Ji L."/>
            <person name="Fetter-Pruneda I."/>
            <person name="McKenzie S.K."/>
            <person name="Li C."/>
            <person name="Hu H."/>
            <person name="Zhang G."/>
            <person name="Kronauer D.J."/>
        </authorList>
    </citation>
    <scope>NUCLEOTIDE SEQUENCE [LARGE SCALE GENOMIC DNA]</scope>
</reference>
<evidence type="ECO:0000313" key="3">
    <source>
        <dbReference type="Proteomes" id="UP000053097"/>
    </source>
</evidence>
<protein>
    <submittedName>
        <fullName evidence="2">Uncharacterized protein</fullName>
    </submittedName>
</protein>
<dbReference type="EMBL" id="KK108841">
    <property type="protein sequence ID" value="EZA46607.1"/>
    <property type="molecule type" value="Genomic_DNA"/>
</dbReference>
<dbReference type="AlphaFoldDB" id="A0A026VSE0"/>
<evidence type="ECO:0000256" key="1">
    <source>
        <dbReference type="SAM" id="Phobius"/>
    </source>
</evidence>
<proteinExistence type="predicted"/>
<keyword evidence="3" id="KW-1185">Reference proteome</keyword>
<dbReference type="Proteomes" id="UP000053097">
    <property type="component" value="Unassembled WGS sequence"/>
</dbReference>
<name>A0A026VSE0_OOCBI</name>
<feature type="transmembrane region" description="Helical" evidence="1">
    <location>
        <begin position="29"/>
        <end position="47"/>
    </location>
</feature>
<organism evidence="2 3">
    <name type="scientific">Ooceraea biroi</name>
    <name type="common">Clonal raider ant</name>
    <name type="synonym">Cerapachys biroi</name>
    <dbReference type="NCBI Taxonomy" id="2015173"/>
    <lineage>
        <taxon>Eukaryota</taxon>
        <taxon>Metazoa</taxon>
        <taxon>Ecdysozoa</taxon>
        <taxon>Arthropoda</taxon>
        <taxon>Hexapoda</taxon>
        <taxon>Insecta</taxon>
        <taxon>Pterygota</taxon>
        <taxon>Neoptera</taxon>
        <taxon>Endopterygota</taxon>
        <taxon>Hymenoptera</taxon>
        <taxon>Apocrita</taxon>
        <taxon>Aculeata</taxon>
        <taxon>Formicoidea</taxon>
        <taxon>Formicidae</taxon>
        <taxon>Dorylinae</taxon>
        <taxon>Ooceraea</taxon>
    </lineage>
</organism>
<feature type="non-terminal residue" evidence="2">
    <location>
        <position position="48"/>
    </location>
</feature>
<keyword evidence="1" id="KW-1133">Transmembrane helix</keyword>
<gene>
    <name evidence="2" type="ORF">X777_04208</name>
</gene>
<accession>A0A026VSE0</accession>
<sequence>MICLEAQYFNLNRILLQSTALWPFQQSKLVQLQFILISTVLMAAIFCQ</sequence>
<keyword evidence="1" id="KW-0472">Membrane</keyword>